<reference evidence="1" key="2">
    <citation type="journal article" date="2015" name="Fish Shellfish Immunol.">
        <title>Early steps in the European eel (Anguilla anguilla)-Vibrio vulnificus interaction in the gills: Role of the RtxA13 toxin.</title>
        <authorList>
            <person name="Callol A."/>
            <person name="Pajuelo D."/>
            <person name="Ebbesson L."/>
            <person name="Teles M."/>
            <person name="MacKenzie S."/>
            <person name="Amaro C."/>
        </authorList>
    </citation>
    <scope>NUCLEOTIDE SEQUENCE</scope>
</reference>
<proteinExistence type="predicted"/>
<protein>
    <submittedName>
        <fullName evidence="1">Uncharacterized protein</fullName>
    </submittedName>
</protein>
<evidence type="ECO:0000313" key="1">
    <source>
        <dbReference type="EMBL" id="JAH66960.1"/>
    </source>
</evidence>
<organism evidence="1">
    <name type="scientific">Anguilla anguilla</name>
    <name type="common">European freshwater eel</name>
    <name type="synonym">Muraena anguilla</name>
    <dbReference type="NCBI Taxonomy" id="7936"/>
    <lineage>
        <taxon>Eukaryota</taxon>
        <taxon>Metazoa</taxon>
        <taxon>Chordata</taxon>
        <taxon>Craniata</taxon>
        <taxon>Vertebrata</taxon>
        <taxon>Euteleostomi</taxon>
        <taxon>Actinopterygii</taxon>
        <taxon>Neopterygii</taxon>
        <taxon>Teleostei</taxon>
        <taxon>Anguilliformes</taxon>
        <taxon>Anguillidae</taxon>
        <taxon>Anguilla</taxon>
    </lineage>
</organism>
<dbReference type="EMBL" id="GBXM01041617">
    <property type="protein sequence ID" value="JAH66960.1"/>
    <property type="molecule type" value="Transcribed_RNA"/>
</dbReference>
<dbReference type="AlphaFoldDB" id="A0A0E9UP25"/>
<reference evidence="1" key="1">
    <citation type="submission" date="2014-11" db="EMBL/GenBank/DDBJ databases">
        <authorList>
            <person name="Amaro Gonzalez C."/>
        </authorList>
    </citation>
    <scope>NUCLEOTIDE SEQUENCE</scope>
</reference>
<name>A0A0E9UP25_ANGAN</name>
<sequence length="26" mass="2793">MLSSECLFCVDFKASAQCSAVSVYCT</sequence>
<accession>A0A0E9UP25</accession>